<reference evidence="1 2" key="1">
    <citation type="submission" date="2018-06" db="EMBL/GenBank/DDBJ databases">
        <title>Genomic Encyclopedia of Archaeal and Bacterial Type Strains, Phase II (KMG-II): from individual species to whole genera.</title>
        <authorList>
            <person name="Goeker M."/>
        </authorList>
    </citation>
    <scope>NUCLEOTIDE SEQUENCE [LARGE SCALE GENOMIC DNA]</scope>
    <source>
        <strain evidence="1 2">ATCC BAA-1881</strain>
    </source>
</reference>
<proteinExistence type="predicted"/>
<keyword evidence="2" id="KW-1185">Reference proteome</keyword>
<accession>A0A326USK2</accession>
<name>A0A326USK2_THEHA</name>
<dbReference type="EMBL" id="QKUF01000001">
    <property type="protein sequence ID" value="PZW36839.1"/>
    <property type="molecule type" value="Genomic_DNA"/>
</dbReference>
<gene>
    <name evidence="1" type="ORF">EI42_01025</name>
</gene>
<comment type="caution">
    <text evidence="1">The sequence shown here is derived from an EMBL/GenBank/DDBJ whole genome shotgun (WGS) entry which is preliminary data.</text>
</comment>
<organism evidence="1 2">
    <name type="scientific">Thermosporothrix hazakensis</name>
    <dbReference type="NCBI Taxonomy" id="644383"/>
    <lineage>
        <taxon>Bacteria</taxon>
        <taxon>Bacillati</taxon>
        <taxon>Chloroflexota</taxon>
        <taxon>Ktedonobacteria</taxon>
        <taxon>Ktedonobacterales</taxon>
        <taxon>Thermosporotrichaceae</taxon>
        <taxon>Thermosporothrix</taxon>
    </lineage>
</organism>
<evidence type="ECO:0000313" key="1">
    <source>
        <dbReference type="EMBL" id="PZW36839.1"/>
    </source>
</evidence>
<dbReference type="Proteomes" id="UP000248806">
    <property type="component" value="Unassembled WGS sequence"/>
</dbReference>
<sequence length="88" mass="10119">MTFCMGDVVFLVKSHPFDMGCDPPLWSHSNGEKRTALCTEAPLLMFLLILAMREVLSFELLKFCPDSLYLLFHCGKHRLSLLQPFRTL</sequence>
<protein>
    <submittedName>
        <fullName evidence="1">Uncharacterized protein</fullName>
    </submittedName>
</protein>
<evidence type="ECO:0000313" key="2">
    <source>
        <dbReference type="Proteomes" id="UP000248806"/>
    </source>
</evidence>
<dbReference type="AlphaFoldDB" id="A0A326USK2"/>